<name>A0ABT6WJQ1_9ACTN</name>
<gene>
    <name evidence="2" type="ORF">QLQ12_15230</name>
</gene>
<evidence type="ECO:0000313" key="3">
    <source>
        <dbReference type="Proteomes" id="UP001241758"/>
    </source>
</evidence>
<comment type="caution">
    <text evidence="2">The sequence shown here is derived from an EMBL/GenBank/DDBJ whole genome shotgun (WGS) entry which is preliminary data.</text>
</comment>
<dbReference type="EMBL" id="JASCTH010000009">
    <property type="protein sequence ID" value="MDI6099952.1"/>
    <property type="molecule type" value="Genomic_DNA"/>
</dbReference>
<evidence type="ECO:0000256" key="1">
    <source>
        <dbReference type="SAM" id="Coils"/>
    </source>
</evidence>
<organism evidence="2 3">
    <name type="scientific">Actinoplanes sandaracinus</name>
    <dbReference type="NCBI Taxonomy" id="3045177"/>
    <lineage>
        <taxon>Bacteria</taxon>
        <taxon>Bacillati</taxon>
        <taxon>Actinomycetota</taxon>
        <taxon>Actinomycetes</taxon>
        <taxon>Micromonosporales</taxon>
        <taxon>Micromonosporaceae</taxon>
        <taxon>Actinoplanes</taxon>
    </lineage>
</organism>
<dbReference type="SUPFAM" id="SSF140453">
    <property type="entry name" value="EsxAB dimer-like"/>
    <property type="match status" value="1"/>
</dbReference>
<keyword evidence="3" id="KW-1185">Reference proteome</keyword>
<evidence type="ECO:0008006" key="4">
    <source>
        <dbReference type="Google" id="ProtNLM"/>
    </source>
</evidence>
<feature type="coiled-coil region" evidence="1">
    <location>
        <begin position="73"/>
        <end position="100"/>
    </location>
</feature>
<reference evidence="2 3" key="1">
    <citation type="submission" date="2023-05" db="EMBL/GenBank/DDBJ databases">
        <title>Actinoplanes sp. NEAU-A12 genome sequencing.</title>
        <authorList>
            <person name="Wang Z.-S."/>
        </authorList>
    </citation>
    <scope>NUCLEOTIDE SEQUENCE [LARGE SCALE GENOMIC DNA]</scope>
    <source>
        <strain evidence="2 3">NEAU-A12</strain>
    </source>
</reference>
<dbReference type="Proteomes" id="UP001241758">
    <property type="component" value="Unassembled WGS sequence"/>
</dbReference>
<protein>
    <recommendedName>
        <fullName evidence="4">WXG100 family type VII secretion target</fullName>
    </recommendedName>
</protein>
<dbReference type="Gene3D" id="1.10.287.1060">
    <property type="entry name" value="ESAT-6-like"/>
    <property type="match status" value="1"/>
</dbReference>
<evidence type="ECO:0000313" key="2">
    <source>
        <dbReference type="EMBL" id="MDI6099952.1"/>
    </source>
</evidence>
<keyword evidence="1" id="KW-0175">Coiled coil</keyword>
<accession>A0ABT6WJQ1</accession>
<dbReference type="InterPro" id="IPR036689">
    <property type="entry name" value="ESAT-6-like_sf"/>
</dbReference>
<dbReference type="RefSeq" id="WP_282760455.1">
    <property type="nucleotide sequence ID" value="NZ_JASCTH010000009.1"/>
</dbReference>
<sequence length="381" mass="39017">MPIDTRLDGRPEQVHATARWLRDQLAFEVGAGVAAMNSARSSAAGGWLGAAGTAFQDRMATNATAAGELRAGIERTANNLTEYANQLAVAQQHMANAREIAANGGLAVDGFMIGEPGTVPTAPDAAATPAILTAHTDAVAAHQRQVDAYILAEGEARKGNAGVRFLADVGKNIYDDVTQKWFFASGDMTNGVYGGFLKQHIDILNKNAAATLEQVKKLEGHYLKSQGGSPHSKSLVKLLSEQTLEAKAAEARATSLSMRFAKKVPLIGYAITAAGVGYDIQHGKPAVKAIASGVASIGGSILGGMAAGGLAGTMGAGPVGTVVGVAVGGVVGGLVGSGITDAVYDRLPEGVKDAFNDGQAVVGRAVGEVGDDAQKLWNKIF</sequence>
<proteinExistence type="predicted"/>